<dbReference type="GO" id="GO:0035435">
    <property type="term" value="P:phosphate ion transmembrane transport"/>
    <property type="evidence" value="ECO:0007669"/>
    <property type="project" value="TreeGrafter"/>
</dbReference>
<evidence type="ECO:0000256" key="7">
    <source>
        <dbReference type="ARBA" id="ARBA00022847"/>
    </source>
</evidence>
<dbReference type="KEGG" id="lrs:PX52LOC_01081"/>
<comment type="similarity">
    <text evidence="2">Belongs to the inorganic phosphate transporter (PiT) (TC 2.A.20) family. Pit subfamily.</text>
</comment>
<evidence type="ECO:0000256" key="4">
    <source>
        <dbReference type="ARBA" id="ARBA00022475"/>
    </source>
</evidence>
<dbReference type="RefSeq" id="WP_149109121.1">
    <property type="nucleotide sequence ID" value="NZ_CP042425.1"/>
</dbReference>
<evidence type="ECO:0000256" key="11">
    <source>
        <dbReference type="RuleBase" id="RU363058"/>
    </source>
</evidence>
<dbReference type="PANTHER" id="PTHR11101">
    <property type="entry name" value="PHOSPHATE TRANSPORTER"/>
    <property type="match status" value="1"/>
</dbReference>
<keyword evidence="6 11" id="KW-0812">Transmembrane</keyword>
<gene>
    <name evidence="12" type="ORF">PX52LOC_01081</name>
</gene>
<evidence type="ECO:0000256" key="2">
    <source>
        <dbReference type="ARBA" id="ARBA00005342"/>
    </source>
</evidence>
<dbReference type="Pfam" id="PF01384">
    <property type="entry name" value="PHO4"/>
    <property type="match status" value="1"/>
</dbReference>
<feature type="transmembrane region" description="Helical" evidence="11">
    <location>
        <begin position="157"/>
        <end position="179"/>
    </location>
</feature>
<feature type="transmembrane region" description="Helical" evidence="11">
    <location>
        <begin position="425"/>
        <end position="449"/>
    </location>
</feature>
<keyword evidence="5 11" id="KW-0592">Phosphate transport</keyword>
<dbReference type="AlphaFoldDB" id="A0A5C1A522"/>
<keyword evidence="13" id="KW-1185">Reference proteome</keyword>
<dbReference type="GO" id="GO:0005315">
    <property type="term" value="F:phosphate transmembrane transporter activity"/>
    <property type="evidence" value="ECO:0007669"/>
    <property type="project" value="InterPro"/>
</dbReference>
<dbReference type="Proteomes" id="UP000324974">
    <property type="component" value="Chromosome"/>
</dbReference>
<organism evidence="12 13">
    <name type="scientific">Limnoglobus roseus</name>
    <dbReference type="NCBI Taxonomy" id="2598579"/>
    <lineage>
        <taxon>Bacteria</taxon>
        <taxon>Pseudomonadati</taxon>
        <taxon>Planctomycetota</taxon>
        <taxon>Planctomycetia</taxon>
        <taxon>Gemmatales</taxon>
        <taxon>Gemmataceae</taxon>
        <taxon>Limnoglobus</taxon>
    </lineage>
</organism>
<evidence type="ECO:0000256" key="3">
    <source>
        <dbReference type="ARBA" id="ARBA00022448"/>
    </source>
</evidence>
<feature type="transmembrane region" description="Helical" evidence="11">
    <location>
        <begin position="200"/>
        <end position="219"/>
    </location>
</feature>
<feature type="transmembrane region" description="Helical" evidence="11">
    <location>
        <begin position="91"/>
        <end position="110"/>
    </location>
</feature>
<feature type="transmembrane region" description="Helical" evidence="11">
    <location>
        <begin position="117"/>
        <end position="137"/>
    </location>
</feature>
<sequence length="450" mass="48370">MWLWDSVSTLPILPLVFFAIALAVAFGFEFINGFHDTANAVTTVIYTRTLPATPAVVYSGVMNFLGVITAGTGVAFGVVNLLPVDLLIDRAGSPAALLMVLSLLLAGVAWNLGTWYVGLPVSSSHTLIGSILGVGLANSLLEGKGLNGVSWDKAIQTFMFLFITPLIGFVSAMILLFTLKRFVRTPRLYKPPEGDDRPPGWIRTILIATCGGVSFAHGSNDGQKGMGLLVLVLLGFLPFHYALDTAKPDRAREVREALPAARERIPAEKMNSKLEKDFATAQQLIDGKDSFTDLEPEDRWKCRQALYRISKALPKDEPEGGPRATLTKAVEFVPLWVKICTAFALGIGTMVGYRRIVVTVAERVGKQHLTYAQGAVAEFVAAMTIYGADMVNAPVSTTQILTSGVAGTMVANGTGVQPSTVRKILLAWLMTLPATTLLAGTLFAIGRLFV</sequence>
<evidence type="ECO:0000256" key="8">
    <source>
        <dbReference type="ARBA" id="ARBA00022989"/>
    </source>
</evidence>
<dbReference type="GO" id="GO:0005886">
    <property type="term" value="C:plasma membrane"/>
    <property type="evidence" value="ECO:0007669"/>
    <property type="project" value="UniProtKB-SubCell"/>
</dbReference>
<evidence type="ECO:0000256" key="5">
    <source>
        <dbReference type="ARBA" id="ARBA00022592"/>
    </source>
</evidence>
<keyword evidence="9 11" id="KW-0472">Membrane</keyword>
<evidence type="ECO:0000313" key="13">
    <source>
        <dbReference type="Proteomes" id="UP000324974"/>
    </source>
</evidence>
<evidence type="ECO:0000256" key="10">
    <source>
        <dbReference type="ARBA" id="ARBA00047348"/>
    </source>
</evidence>
<comment type="subcellular location">
    <subcellularLocation>
        <location evidence="1">Cell membrane</location>
        <topology evidence="1">Multi-pass membrane protein</topology>
    </subcellularLocation>
    <subcellularLocation>
        <location evidence="11">Membrane</location>
        <topology evidence="11">Multi-pass membrane protein</topology>
    </subcellularLocation>
</comment>
<evidence type="ECO:0000256" key="1">
    <source>
        <dbReference type="ARBA" id="ARBA00004651"/>
    </source>
</evidence>
<dbReference type="GO" id="GO:0015293">
    <property type="term" value="F:symporter activity"/>
    <property type="evidence" value="ECO:0007669"/>
    <property type="project" value="UniProtKB-KW"/>
</dbReference>
<evidence type="ECO:0000256" key="6">
    <source>
        <dbReference type="ARBA" id="ARBA00022692"/>
    </source>
</evidence>
<dbReference type="EMBL" id="CP042425">
    <property type="protein sequence ID" value="QEL14211.1"/>
    <property type="molecule type" value="Genomic_DNA"/>
</dbReference>
<feature type="transmembrane region" description="Helical" evidence="11">
    <location>
        <begin position="225"/>
        <end position="243"/>
    </location>
</feature>
<comment type="catalytic activity">
    <reaction evidence="10">
        <text>phosphate(in) + H(+)(in) = phosphate(out) + H(+)(out)</text>
        <dbReference type="Rhea" id="RHEA:29939"/>
        <dbReference type="ChEBI" id="CHEBI:15378"/>
        <dbReference type="ChEBI" id="CHEBI:43474"/>
    </reaction>
</comment>
<evidence type="ECO:0000313" key="12">
    <source>
        <dbReference type="EMBL" id="QEL14211.1"/>
    </source>
</evidence>
<accession>A0A5C1A522</accession>
<proteinExistence type="inferred from homology"/>
<reference evidence="13" key="1">
    <citation type="submission" date="2019-08" db="EMBL/GenBank/DDBJ databases">
        <title>Limnoglobus roseus gen. nov., sp. nov., a novel freshwater planctomycete with a giant genome from the family Gemmataceae.</title>
        <authorList>
            <person name="Kulichevskaya I.S."/>
            <person name="Naumoff D.G."/>
            <person name="Miroshnikov K."/>
            <person name="Ivanova A."/>
            <person name="Philippov D.A."/>
            <person name="Hakobyan A."/>
            <person name="Rijpstra I.C."/>
            <person name="Sinninghe Damste J.S."/>
            <person name="Liesack W."/>
            <person name="Dedysh S.N."/>
        </authorList>
    </citation>
    <scope>NUCLEOTIDE SEQUENCE [LARGE SCALE GENOMIC DNA]</scope>
    <source>
        <strain evidence="13">PX52</strain>
    </source>
</reference>
<feature type="transmembrane region" description="Helical" evidence="11">
    <location>
        <begin position="55"/>
        <end position="79"/>
    </location>
</feature>
<keyword evidence="8 11" id="KW-1133">Transmembrane helix</keyword>
<keyword evidence="3 11" id="KW-0813">Transport</keyword>
<keyword evidence="7" id="KW-0769">Symport</keyword>
<evidence type="ECO:0000256" key="9">
    <source>
        <dbReference type="ARBA" id="ARBA00023136"/>
    </source>
</evidence>
<protein>
    <recommendedName>
        <fullName evidence="11">Phosphate transporter</fullName>
    </recommendedName>
</protein>
<dbReference type="OrthoDB" id="9779554at2"/>
<feature type="transmembrane region" description="Helical" evidence="11">
    <location>
        <begin position="12"/>
        <end position="34"/>
    </location>
</feature>
<dbReference type="PANTHER" id="PTHR11101:SF65">
    <property type="entry name" value="LOW-AFFINITY INORGANIC PHOSPHATE TRANSPORTER PITA-RELATED"/>
    <property type="match status" value="1"/>
</dbReference>
<keyword evidence="4" id="KW-1003">Cell membrane</keyword>
<dbReference type="InterPro" id="IPR001204">
    <property type="entry name" value="Phos_transporter"/>
</dbReference>
<name>A0A5C1A522_9BACT</name>